<dbReference type="Proteomes" id="UP001057402">
    <property type="component" value="Chromosome 12"/>
</dbReference>
<protein>
    <submittedName>
        <fullName evidence="1">Uncharacterized protein</fullName>
    </submittedName>
</protein>
<comment type="caution">
    <text evidence="1">The sequence shown here is derived from an EMBL/GenBank/DDBJ whole genome shotgun (WGS) entry which is preliminary data.</text>
</comment>
<organism evidence="1 2">
    <name type="scientific">Melastoma candidum</name>
    <dbReference type="NCBI Taxonomy" id="119954"/>
    <lineage>
        <taxon>Eukaryota</taxon>
        <taxon>Viridiplantae</taxon>
        <taxon>Streptophyta</taxon>
        <taxon>Embryophyta</taxon>
        <taxon>Tracheophyta</taxon>
        <taxon>Spermatophyta</taxon>
        <taxon>Magnoliopsida</taxon>
        <taxon>eudicotyledons</taxon>
        <taxon>Gunneridae</taxon>
        <taxon>Pentapetalae</taxon>
        <taxon>rosids</taxon>
        <taxon>malvids</taxon>
        <taxon>Myrtales</taxon>
        <taxon>Melastomataceae</taxon>
        <taxon>Melastomatoideae</taxon>
        <taxon>Melastomateae</taxon>
        <taxon>Melastoma</taxon>
    </lineage>
</organism>
<sequence>MDEEEVWKCPAHPSKRRPYGVCPKCLRDKLSSLCPDCASLRPCSCSSSSSSDSSSDSSSSFSRFFSSSRSSSTAPDRHGKAFTHFIDSEPTFGRSRSVATLHLPSFLHSRSKVPGRDSNPGGTPLPGSARTVRPSFWGKFRRERRDHGSSSAEEERRTMMGKSRSVAAGFNNGNFSEMSSGSKGRGRWSKYLKSPMKAFGGGGGHSRSRSPLFRG</sequence>
<keyword evidence="2" id="KW-1185">Reference proteome</keyword>
<proteinExistence type="predicted"/>
<name>A0ACB9L1R9_9MYRT</name>
<dbReference type="EMBL" id="CM042891">
    <property type="protein sequence ID" value="KAI4303323.1"/>
    <property type="molecule type" value="Genomic_DNA"/>
</dbReference>
<reference evidence="2" key="1">
    <citation type="journal article" date="2023" name="Front. Plant Sci.">
        <title>Chromosomal-level genome assembly of Melastoma candidum provides insights into trichome evolution.</title>
        <authorList>
            <person name="Zhong Y."/>
            <person name="Wu W."/>
            <person name="Sun C."/>
            <person name="Zou P."/>
            <person name="Liu Y."/>
            <person name="Dai S."/>
            <person name="Zhou R."/>
        </authorList>
    </citation>
    <scope>NUCLEOTIDE SEQUENCE [LARGE SCALE GENOMIC DNA]</scope>
</reference>
<gene>
    <name evidence="1" type="ORF">MLD38_038969</name>
</gene>
<accession>A0ACB9L1R9</accession>
<evidence type="ECO:0000313" key="1">
    <source>
        <dbReference type="EMBL" id="KAI4303323.1"/>
    </source>
</evidence>
<evidence type="ECO:0000313" key="2">
    <source>
        <dbReference type="Proteomes" id="UP001057402"/>
    </source>
</evidence>